<dbReference type="PANTHER" id="PTHR34606">
    <property type="entry name" value="BON DOMAIN-CONTAINING PROTEIN"/>
    <property type="match status" value="1"/>
</dbReference>
<gene>
    <name evidence="2" type="ORF">C8R21_10684</name>
    <name evidence="3" type="ORF">SAMN05216417_11340</name>
</gene>
<dbReference type="PROSITE" id="PS50914">
    <property type="entry name" value="BON"/>
    <property type="match status" value="1"/>
</dbReference>
<sequence>MIDRYKPVVVVLAVALAGALSLTSCGKEEKVHESWKIPDPQAVVDDSTLNSSIQGALKADPEVRHLDVRVEAHNGTIMLSGFVDNQAQLDRVNMLAWMVEGVKKVDNKMNVRGTPPPADG</sequence>
<dbReference type="Proteomes" id="UP000244152">
    <property type="component" value="Unassembled WGS sequence"/>
</dbReference>
<dbReference type="PANTHER" id="PTHR34606:SF15">
    <property type="entry name" value="BON DOMAIN-CONTAINING PROTEIN"/>
    <property type="match status" value="1"/>
</dbReference>
<dbReference type="Pfam" id="PF04972">
    <property type="entry name" value="BON"/>
    <property type="match status" value="1"/>
</dbReference>
<name>A0A1I7I018_9PROT</name>
<evidence type="ECO:0000313" key="5">
    <source>
        <dbReference type="Proteomes" id="UP000244152"/>
    </source>
</evidence>
<dbReference type="EMBL" id="FPBZ01000013">
    <property type="protein sequence ID" value="SFU66295.1"/>
    <property type="molecule type" value="Genomic_DNA"/>
</dbReference>
<reference evidence="4" key="2">
    <citation type="submission" date="2016-10" db="EMBL/GenBank/DDBJ databases">
        <authorList>
            <person name="Varghese N."/>
            <person name="Submissions S."/>
        </authorList>
    </citation>
    <scope>NUCLEOTIDE SEQUENCE [LARGE SCALE GENOMIC DNA]</scope>
    <source>
        <strain evidence="4">Nl14</strain>
    </source>
</reference>
<feature type="domain" description="BON" evidence="1">
    <location>
        <begin position="45"/>
        <end position="113"/>
    </location>
</feature>
<dbReference type="OrthoDB" id="8537411at2"/>
<proteinExistence type="predicted"/>
<dbReference type="EMBL" id="QAOK01000006">
    <property type="protein sequence ID" value="PTQ82104.1"/>
    <property type="molecule type" value="Genomic_DNA"/>
</dbReference>
<dbReference type="Proteomes" id="UP000182649">
    <property type="component" value="Unassembled WGS sequence"/>
</dbReference>
<accession>A0A1I7I018</accession>
<reference evidence="2 5" key="3">
    <citation type="submission" date="2018-04" db="EMBL/GenBank/DDBJ databases">
        <title>Active sludge and wastewater microbial communities from Klosterneuburg, Austria.</title>
        <authorList>
            <person name="Wagner M."/>
        </authorList>
    </citation>
    <scope>NUCLEOTIDE SEQUENCE [LARGE SCALE GENOMIC DNA]</scope>
    <source>
        <strain evidence="2 5">Nl12</strain>
    </source>
</reference>
<dbReference type="AlphaFoldDB" id="A0A1I7I018"/>
<evidence type="ECO:0000313" key="2">
    <source>
        <dbReference type="EMBL" id="PTQ82104.1"/>
    </source>
</evidence>
<dbReference type="InterPro" id="IPR007055">
    <property type="entry name" value="BON_dom"/>
</dbReference>
<evidence type="ECO:0000313" key="3">
    <source>
        <dbReference type="EMBL" id="SFU66295.1"/>
    </source>
</evidence>
<dbReference type="Gene3D" id="3.30.1340.30">
    <property type="match status" value="1"/>
</dbReference>
<dbReference type="InterPro" id="IPR051686">
    <property type="entry name" value="Lipoprotein_DolP"/>
</dbReference>
<organism evidence="3 4">
    <name type="scientific">Nitrosospira multiformis</name>
    <dbReference type="NCBI Taxonomy" id="1231"/>
    <lineage>
        <taxon>Bacteria</taxon>
        <taxon>Pseudomonadati</taxon>
        <taxon>Pseudomonadota</taxon>
        <taxon>Betaproteobacteria</taxon>
        <taxon>Nitrosomonadales</taxon>
        <taxon>Nitrosomonadaceae</taxon>
        <taxon>Nitrosospira</taxon>
    </lineage>
</organism>
<protein>
    <submittedName>
        <fullName evidence="3">Hyperosmotically inducible protein</fullName>
    </submittedName>
</protein>
<reference evidence="3" key="1">
    <citation type="submission" date="2016-10" db="EMBL/GenBank/DDBJ databases">
        <authorList>
            <person name="de Groot N.N."/>
        </authorList>
    </citation>
    <scope>NUCLEOTIDE SEQUENCE [LARGE SCALE GENOMIC DNA]</scope>
    <source>
        <strain evidence="3">Nl14</strain>
    </source>
</reference>
<dbReference type="PROSITE" id="PS51257">
    <property type="entry name" value="PROKAR_LIPOPROTEIN"/>
    <property type="match status" value="1"/>
</dbReference>
<evidence type="ECO:0000313" key="4">
    <source>
        <dbReference type="Proteomes" id="UP000182649"/>
    </source>
</evidence>
<dbReference type="RefSeq" id="WP_074975302.1">
    <property type="nucleotide sequence ID" value="NZ_FPBZ01000013.1"/>
</dbReference>
<evidence type="ECO:0000259" key="1">
    <source>
        <dbReference type="PROSITE" id="PS50914"/>
    </source>
</evidence>